<accession>A0A1I3UI41</accession>
<reference evidence="4" key="1">
    <citation type="submission" date="2016-10" db="EMBL/GenBank/DDBJ databases">
        <authorList>
            <person name="Varghese N."/>
            <person name="Submissions S."/>
        </authorList>
    </citation>
    <scope>NUCLEOTIDE SEQUENCE [LARGE SCALE GENOMIC DNA]</scope>
    <source>
        <strain evidence="4">DSM 26542</strain>
    </source>
</reference>
<sequence length="343" mass="38898">MYFRIMMNSTTIKELKDLLSSPKKIIIIPHRNPDGDAIGSSLGLYHVLTNQGHSAQVISPNDLPNFLNWMPGVETIKIYEKSEQESQKLLSEADIIFTLDFNILLRTGDRMESFLEKLPQDFVMIDHHQMPGDYAKFTFSDPQYGSTCELMYVVLNLLMLAPYIDTNAATCIYTGIVTDSGSFKFPKTTAQTHRIVAELLDKGVKNADIHNYLFDHNSFNKLQLMGKALQNIVLMPKQHTSYLFLTEEDLYKYNHQKGDTEGLVNYGLSIDGIHLTAFFIERKEEGIIKISFRSQGDVDVNQFARKYFEGGGHINAAGGKSHLSLEETIARFKKIVENEKIIA</sequence>
<dbReference type="Gene3D" id="3.10.310.30">
    <property type="match status" value="1"/>
</dbReference>
<evidence type="ECO:0000313" key="3">
    <source>
        <dbReference type="EMBL" id="SFJ81471.1"/>
    </source>
</evidence>
<gene>
    <name evidence="3" type="ORF">SAMN04487893_11748</name>
</gene>
<dbReference type="STRING" id="1150112.SAMN04487893_11748"/>
<organism evidence="3 4">
    <name type="scientific">Myroides guanonis</name>
    <dbReference type="NCBI Taxonomy" id="1150112"/>
    <lineage>
        <taxon>Bacteria</taxon>
        <taxon>Pseudomonadati</taxon>
        <taxon>Bacteroidota</taxon>
        <taxon>Flavobacteriia</taxon>
        <taxon>Flavobacteriales</taxon>
        <taxon>Flavobacteriaceae</taxon>
        <taxon>Myroides</taxon>
    </lineage>
</organism>
<name>A0A1I3UI41_9FLAO</name>
<evidence type="ECO:0000313" key="4">
    <source>
        <dbReference type="Proteomes" id="UP000243887"/>
    </source>
</evidence>
<dbReference type="EMBL" id="FORU01000017">
    <property type="protein sequence ID" value="SFJ81471.1"/>
    <property type="molecule type" value="Genomic_DNA"/>
</dbReference>
<dbReference type="SUPFAM" id="SSF64182">
    <property type="entry name" value="DHH phosphoesterases"/>
    <property type="match status" value="1"/>
</dbReference>
<dbReference type="InterPro" id="IPR038763">
    <property type="entry name" value="DHH_sf"/>
</dbReference>
<dbReference type="Proteomes" id="UP000243887">
    <property type="component" value="Unassembled WGS sequence"/>
</dbReference>
<dbReference type="GO" id="GO:0003676">
    <property type="term" value="F:nucleic acid binding"/>
    <property type="evidence" value="ECO:0007669"/>
    <property type="project" value="InterPro"/>
</dbReference>
<protein>
    <submittedName>
        <fullName evidence="3">Phosphoesterase RecJ domain-containing protein</fullName>
    </submittedName>
</protein>
<dbReference type="InterPro" id="IPR001667">
    <property type="entry name" value="DDH_dom"/>
</dbReference>
<dbReference type="InterPro" id="IPR051319">
    <property type="entry name" value="Oligoribo/pAp-PDE_c-di-AMP_PDE"/>
</dbReference>
<evidence type="ECO:0000259" key="1">
    <source>
        <dbReference type="Pfam" id="PF01368"/>
    </source>
</evidence>
<dbReference type="Pfam" id="PF02272">
    <property type="entry name" value="DHHA1"/>
    <property type="match status" value="1"/>
</dbReference>
<dbReference type="AlphaFoldDB" id="A0A1I3UI41"/>
<feature type="domain" description="DHHA1" evidence="2">
    <location>
        <begin position="252"/>
        <end position="337"/>
    </location>
</feature>
<proteinExistence type="predicted"/>
<dbReference type="Gene3D" id="3.90.1640.10">
    <property type="entry name" value="inorganic pyrophosphatase (n-terminal core)"/>
    <property type="match status" value="1"/>
</dbReference>
<evidence type="ECO:0000259" key="2">
    <source>
        <dbReference type="Pfam" id="PF02272"/>
    </source>
</evidence>
<keyword evidence="4" id="KW-1185">Reference proteome</keyword>
<dbReference type="PANTHER" id="PTHR47618:SF1">
    <property type="entry name" value="BIFUNCTIONAL OLIGORIBONUCLEASE AND PAP PHOSPHATASE NRNA"/>
    <property type="match status" value="1"/>
</dbReference>
<dbReference type="PANTHER" id="PTHR47618">
    <property type="entry name" value="BIFUNCTIONAL OLIGORIBONUCLEASE AND PAP PHOSPHATASE NRNA"/>
    <property type="match status" value="1"/>
</dbReference>
<dbReference type="Pfam" id="PF01368">
    <property type="entry name" value="DHH"/>
    <property type="match status" value="1"/>
</dbReference>
<feature type="domain" description="DDH" evidence="1">
    <location>
        <begin position="24"/>
        <end position="176"/>
    </location>
</feature>
<dbReference type="InterPro" id="IPR003156">
    <property type="entry name" value="DHHA1_dom"/>
</dbReference>